<dbReference type="EMBL" id="CP032229">
    <property type="protein sequence ID" value="QBJ89078.1"/>
    <property type="molecule type" value="Genomic_DNA"/>
</dbReference>
<organism evidence="1 2">
    <name type="scientific">Streptomyces seoulensis</name>
    <dbReference type="NCBI Taxonomy" id="73044"/>
    <lineage>
        <taxon>Bacteria</taxon>
        <taxon>Bacillati</taxon>
        <taxon>Actinomycetota</taxon>
        <taxon>Actinomycetes</taxon>
        <taxon>Kitasatosporales</taxon>
        <taxon>Streptomycetaceae</taxon>
        <taxon>Streptomyces</taxon>
    </lineage>
</organism>
<dbReference type="AlphaFoldDB" id="A0A4P6TUE1"/>
<reference evidence="1 2" key="1">
    <citation type="submission" date="2018-08" db="EMBL/GenBank/DDBJ databases">
        <title>The complete genome sequence of Streptomyces seoulensis, a pioneer strain for nickel superoxide dismutase discovery.</title>
        <authorList>
            <person name="Shin J."/>
            <person name="Lee J.-S."/>
            <person name="Lee E.-J."/>
            <person name="Youn H.-D."/>
        </authorList>
    </citation>
    <scope>NUCLEOTIDE SEQUENCE [LARGE SCALE GENOMIC DNA]</scope>
    <source>
        <strain evidence="1 2">KCTC 9819</strain>
    </source>
</reference>
<name>A0A4P6TUE1_STRSO</name>
<keyword evidence="2" id="KW-1185">Reference proteome</keyword>
<dbReference type="Proteomes" id="UP000292547">
    <property type="component" value="Chromosome"/>
</dbReference>
<sequence length="67" mass="7178">MGLSGEGDVVQASDAMPRGVFQLLIRASQQTTRAVAARYRLVFTPSLAMIFIIVRTARSAMSPGTHA</sequence>
<proteinExistence type="predicted"/>
<evidence type="ECO:0000313" key="2">
    <source>
        <dbReference type="Proteomes" id="UP000292547"/>
    </source>
</evidence>
<accession>A0A4P6TUE1</accession>
<dbReference type="KEGG" id="sseo:D0Z67_01250"/>
<evidence type="ECO:0000313" key="1">
    <source>
        <dbReference type="EMBL" id="QBJ89078.1"/>
    </source>
</evidence>
<gene>
    <name evidence="1" type="ORF">D0Z67_01250</name>
</gene>
<protein>
    <submittedName>
        <fullName evidence="1">Uncharacterized protein</fullName>
    </submittedName>
</protein>